<dbReference type="Proteomes" id="UP000887576">
    <property type="component" value="Unplaced"/>
</dbReference>
<reference evidence="2" key="1">
    <citation type="submission" date="2022-11" db="UniProtKB">
        <authorList>
            <consortium name="WormBaseParasite"/>
        </authorList>
    </citation>
    <scope>IDENTIFICATION</scope>
</reference>
<organism evidence="1 2">
    <name type="scientific">Panagrolaimus sp. JU765</name>
    <dbReference type="NCBI Taxonomy" id="591449"/>
    <lineage>
        <taxon>Eukaryota</taxon>
        <taxon>Metazoa</taxon>
        <taxon>Ecdysozoa</taxon>
        <taxon>Nematoda</taxon>
        <taxon>Chromadorea</taxon>
        <taxon>Rhabditida</taxon>
        <taxon>Tylenchina</taxon>
        <taxon>Panagrolaimomorpha</taxon>
        <taxon>Panagrolaimoidea</taxon>
        <taxon>Panagrolaimidae</taxon>
        <taxon>Panagrolaimus</taxon>
    </lineage>
</organism>
<protein>
    <submittedName>
        <fullName evidence="2">Uncharacterized protein</fullName>
    </submittedName>
</protein>
<evidence type="ECO:0000313" key="1">
    <source>
        <dbReference type="Proteomes" id="UP000887576"/>
    </source>
</evidence>
<name>A0AC34QSY5_9BILA</name>
<sequence>MACVMFGVNVLGEEKVHVEEQLDPFGAQRLQYPFGNGMNGMANMPTMNGGGFGNTAKSPTANTNVPTDANAAAQQQIQQLNEQIRRLQEQLRRQQQGASAFEQFAQMLSQADGLDCNCSGSSSPFSNMYQNGAMNNGAMNNGNFQNTAFGQGMNQQPRFASLSGLPFAQRMTPAMIPQIQGPMFPMKI</sequence>
<dbReference type="WBParaSite" id="JU765_v2.g18986.t1">
    <property type="protein sequence ID" value="JU765_v2.g18986.t1"/>
    <property type="gene ID" value="JU765_v2.g18986"/>
</dbReference>
<proteinExistence type="predicted"/>
<evidence type="ECO:0000313" key="2">
    <source>
        <dbReference type="WBParaSite" id="JU765_v2.g18986.t1"/>
    </source>
</evidence>
<accession>A0AC34QSY5</accession>